<accession>A0AAD9Z7D4</accession>
<comment type="caution">
    <text evidence="1">The sequence shown here is derived from an EMBL/GenBank/DDBJ whole genome shotgun (WGS) entry which is preliminary data.</text>
</comment>
<keyword evidence="2" id="KW-1185">Reference proteome</keyword>
<evidence type="ECO:0000313" key="1">
    <source>
        <dbReference type="EMBL" id="KAK3172834.1"/>
    </source>
</evidence>
<dbReference type="AlphaFoldDB" id="A0AAD9Z7D4"/>
<evidence type="ECO:0000313" key="2">
    <source>
        <dbReference type="Proteomes" id="UP001276659"/>
    </source>
</evidence>
<protein>
    <submittedName>
        <fullName evidence="1">Uncharacterized protein</fullName>
    </submittedName>
</protein>
<organism evidence="1 2">
    <name type="scientific">Lepraria neglecta</name>
    <dbReference type="NCBI Taxonomy" id="209136"/>
    <lineage>
        <taxon>Eukaryota</taxon>
        <taxon>Fungi</taxon>
        <taxon>Dikarya</taxon>
        <taxon>Ascomycota</taxon>
        <taxon>Pezizomycotina</taxon>
        <taxon>Lecanoromycetes</taxon>
        <taxon>OSLEUM clade</taxon>
        <taxon>Lecanoromycetidae</taxon>
        <taxon>Lecanorales</taxon>
        <taxon>Lecanorineae</taxon>
        <taxon>Stereocaulaceae</taxon>
        <taxon>Lepraria</taxon>
    </lineage>
</organism>
<proteinExistence type="predicted"/>
<name>A0AAD9Z7D4_9LECA</name>
<sequence length="304" mass="33982">MRKLSYHGYEEGYDPRVLRLGNLAFDFAYPKTRMPYIHPEITGEQLEKLATSDERPLCYMAAQEGINFSIGLGLQDLLDFSSSRSGDSYTIVIGRDGSKVELIEPNKFFDEVVLTNDDARFWLESRLAVVHRLQILKGYLGMTPKIWLLTGLYNIQDAVTFSTHGQSSSGDFGGSVPLPEPTGLASLLQLNIGSKAKFGHNAVVQRGTQISGKKVWAALWQQVDARFMSVGKWEEQMRGRQLKLLDIYSSQTVRASKGQQAVAEVALSGGEDVRAGQSTGQDPGKEYWELFEKEVTNVEDDYRK</sequence>
<reference evidence="1" key="1">
    <citation type="submission" date="2022-11" db="EMBL/GenBank/DDBJ databases">
        <title>Chromosomal genome sequence assembly and mating type (MAT) locus characterization of the leprose asexual lichenized fungus Lepraria neglecta (Nyl.) Erichsen.</title>
        <authorList>
            <person name="Allen J.L."/>
            <person name="Pfeffer B."/>
        </authorList>
    </citation>
    <scope>NUCLEOTIDE SEQUENCE</scope>
    <source>
        <strain evidence="1">Allen 5258</strain>
    </source>
</reference>
<dbReference type="EMBL" id="JASNWA010000007">
    <property type="protein sequence ID" value="KAK3172834.1"/>
    <property type="molecule type" value="Genomic_DNA"/>
</dbReference>
<dbReference type="Proteomes" id="UP001276659">
    <property type="component" value="Unassembled WGS sequence"/>
</dbReference>
<gene>
    <name evidence="1" type="ORF">OEA41_006159</name>
</gene>